<dbReference type="Proteomes" id="UP000247702">
    <property type="component" value="Unassembled WGS sequence"/>
</dbReference>
<dbReference type="Gene3D" id="3.40.1350.10">
    <property type="match status" value="1"/>
</dbReference>
<dbReference type="GO" id="GO:0006302">
    <property type="term" value="P:double-strand break repair"/>
    <property type="evidence" value="ECO:0007669"/>
    <property type="project" value="UniProtKB-ARBA"/>
</dbReference>
<dbReference type="EMBL" id="BEXD01004237">
    <property type="protein sequence ID" value="GBC08654.1"/>
    <property type="molecule type" value="Genomic_DNA"/>
</dbReference>
<accession>A0A2Z6S0H8</accession>
<organism evidence="2 3">
    <name type="scientific">Rhizophagus clarus</name>
    <dbReference type="NCBI Taxonomy" id="94130"/>
    <lineage>
        <taxon>Eukaryota</taxon>
        <taxon>Fungi</taxon>
        <taxon>Fungi incertae sedis</taxon>
        <taxon>Mucoromycota</taxon>
        <taxon>Glomeromycotina</taxon>
        <taxon>Glomeromycetes</taxon>
        <taxon>Glomerales</taxon>
        <taxon>Glomeraceae</taxon>
        <taxon>Rhizophagus</taxon>
    </lineage>
</organism>
<dbReference type="InterPro" id="IPR011335">
    <property type="entry name" value="Restrct_endonuc-II-like"/>
</dbReference>
<keyword evidence="3" id="KW-1185">Reference proteome</keyword>
<gene>
    <name evidence="2" type="ORF">RclHR1_00830005</name>
</gene>
<evidence type="ECO:0000259" key="1">
    <source>
        <dbReference type="Pfam" id="PF04471"/>
    </source>
</evidence>
<protein>
    <recommendedName>
        <fullName evidence="1">Restriction endonuclease type IV Mrr domain-containing protein</fullName>
    </recommendedName>
</protein>
<comment type="caution">
    <text evidence="2">The sequence shown here is derived from an EMBL/GenBank/DDBJ whole genome shotgun (WGS) entry which is preliminary data.</text>
</comment>
<dbReference type="GO" id="GO:0004519">
    <property type="term" value="F:endonuclease activity"/>
    <property type="evidence" value="ECO:0007669"/>
    <property type="project" value="InterPro"/>
</dbReference>
<proteinExistence type="predicted"/>
<reference evidence="2 3" key="1">
    <citation type="submission" date="2017-11" db="EMBL/GenBank/DDBJ databases">
        <title>The genome of Rhizophagus clarus HR1 reveals common genetic basis of auxotrophy among arbuscular mycorrhizal fungi.</title>
        <authorList>
            <person name="Kobayashi Y."/>
        </authorList>
    </citation>
    <scope>NUCLEOTIDE SEQUENCE [LARGE SCALE GENOMIC DNA]</scope>
    <source>
        <strain evidence="2 3">HR1</strain>
    </source>
</reference>
<dbReference type="GO" id="GO:0009307">
    <property type="term" value="P:DNA restriction-modification system"/>
    <property type="evidence" value="ECO:0007669"/>
    <property type="project" value="InterPro"/>
</dbReference>
<dbReference type="GO" id="GO:0003677">
    <property type="term" value="F:DNA binding"/>
    <property type="evidence" value="ECO:0007669"/>
    <property type="project" value="InterPro"/>
</dbReference>
<evidence type="ECO:0000313" key="3">
    <source>
        <dbReference type="Proteomes" id="UP000247702"/>
    </source>
</evidence>
<dbReference type="InterPro" id="IPR007560">
    <property type="entry name" value="Restrct_endonuc_IV_Mrr"/>
</dbReference>
<dbReference type="AlphaFoldDB" id="A0A2Z6S0H8"/>
<sequence length="509" mass="57879">MKYYGPATKGLPKKCTMLLPILRIAPCRSTPTGPIAGLQKSGTHELTKSKRLCSNPRIVLYRSNNLKFPTSPTVRLQQIWPYYSVISFVRSNKLATVQSCYERRAGGKRHDKMKGRGRRDAKPRTSKSLFALHSQSVYVSAYFLITPPRDYKFIDYYNYRKQQLDFTFSFDKESCILSMELKKLIKENYSQEIALGASRLYNRLKDHRTTHPDVKLFWDEIELSVNSMNLLVQNAQVNAGNILNLNEAVINNILNNNQWRAIGQGISTNHTPIVHSHPDKVTSVSVDSKLPADEKPNLDYSGYSFSSDDETRDAELIKFVHDGLKTLGMRSIITRDSYINPVTNKAEYLDNGGVDIIAWYKEMEVLIQCKGSNNPVTTETVQELEHLLLKHVNKVGCIVSELNFNQDVINMVKASKRKIILTTKSKAYFDIEIHYNTIINAIKSSKQATKQAPILHNDIFIEDMRIEVVKGNNDDEVNVLNYGQIGVKGKGNTKLNISCKKLHQKNEKS</sequence>
<evidence type="ECO:0000313" key="2">
    <source>
        <dbReference type="EMBL" id="GBC08654.1"/>
    </source>
</evidence>
<name>A0A2Z6S0H8_9GLOM</name>
<feature type="domain" description="Restriction endonuclease type IV Mrr" evidence="1">
    <location>
        <begin position="318"/>
        <end position="423"/>
    </location>
</feature>
<dbReference type="InterPro" id="IPR011856">
    <property type="entry name" value="tRNA_endonuc-like_dom_sf"/>
</dbReference>
<dbReference type="SUPFAM" id="SSF52980">
    <property type="entry name" value="Restriction endonuclease-like"/>
    <property type="match status" value="1"/>
</dbReference>
<dbReference type="Pfam" id="PF04471">
    <property type="entry name" value="Mrr_cat"/>
    <property type="match status" value="1"/>
</dbReference>